<proteinExistence type="predicted"/>
<gene>
    <name evidence="2" type="ORF">DFH08DRAFT_913649</name>
</gene>
<sequence>MHIHEPHFGEVVSISLTGRSVSTSSHAVHLHPSVLSYIQEDIQTNTAVESWEFGYDLGDTTLIGEVQDPLVDGIVFTTKRKVFENSDYPMLTWAAYQDEYLDEMLRLEGRGYPAIHSTCGGCQAANPTFRCTQQTCYGPFTHAVQEWTGNFFQRRSLKDLGLVIQLGHPTGYSCPNPLRANKNFVVIDLTGVHNVQVNFCLCDSRIEKHQQLMRACWWPATVRDPQTCATFGAVRLFQILNCQGKDRRRAFRHIIRQYRTILMLKRGGRGHDPSGVSGTAQGELALRCRACPQDGRNLPVGWNNINWAAMPEDLRYKYFQFLATDCNFRLINRNISSAAKDPILGDGFAYFVNHAKYTEHLRDHVSEEEISTCAGFQAMFLANKKRVKGLRTTGVGGVTCARHNMWRPNGIGDLQMGNGRFANMDFIVFSAILNAVILYLILSYDIACQYAVNFWTRLQALPAWLHPVIKRANVWFKVLNFHLPPHLPFCHSPFSFHFMWGAGRTHGETVEQNWEFSNGAAASTKMMGLGARQATLEDLFGFHNWRRQVAGRRLLAKRMAENVKEGQVHQDAFEAFDAALMEAAPALVTEWRVLHKAGAKSPFELKEEDKSGVTRRYAASDCALTAASMKDIRAKLAKAEILESGEGTEIEREDTPSTFIVMGLEIEESQRLLTTDVKSVANLTEIQSLGFLKRRLALMKRIRTFRKLQRTYMPQLRRHLTAAQRVLLDSEAERLAEGVRLFMPSDILDKTRREKTCAVGLPEVEADLRVGEARDALQALRQGLRTRTMMNRFRLRNCTGQRMLTRGQGVLRRINVKIYRAKLRYRYARNALKRLRGAGTWEMELRVLDDDDVRALNEWALTEEEKEQRKAVHSYEDVAEEGGVAAFGVVAAGETHRTLSWIWYTANTLENTEDPKVLNEALRVEWCKACARMRRWREDVVLVEEEMRRTIEYGYWQAREWSSRAGTRAGGVDNKLLEGLTAYAWEQEHRELSICEDLNGKKWTRLRELGMTFCSSRPLMGSGSADKECPNGVGRSAEMVTGVERLETNGQKGQELIDGILRPDGTT</sequence>
<evidence type="ECO:0000313" key="3">
    <source>
        <dbReference type="Proteomes" id="UP001218218"/>
    </source>
</evidence>
<dbReference type="InterPro" id="IPR040521">
    <property type="entry name" value="KDZ"/>
</dbReference>
<accession>A0AAD7A6A3</accession>
<dbReference type="Proteomes" id="UP001218218">
    <property type="component" value="Unassembled WGS sequence"/>
</dbReference>
<reference evidence="2" key="1">
    <citation type="submission" date="2023-03" db="EMBL/GenBank/DDBJ databases">
        <title>Massive genome expansion in bonnet fungi (Mycena s.s.) driven by repeated elements and novel gene families across ecological guilds.</title>
        <authorList>
            <consortium name="Lawrence Berkeley National Laboratory"/>
            <person name="Harder C.B."/>
            <person name="Miyauchi S."/>
            <person name="Viragh M."/>
            <person name="Kuo A."/>
            <person name="Thoen E."/>
            <person name="Andreopoulos B."/>
            <person name="Lu D."/>
            <person name="Skrede I."/>
            <person name="Drula E."/>
            <person name="Henrissat B."/>
            <person name="Morin E."/>
            <person name="Kohler A."/>
            <person name="Barry K."/>
            <person name="LaButti K."/>
            <person name="Morin E."/>
            <person name="Salamov A."/>
            <person name="Lipzen A."/>
            <person name="Mereny Z."/>
            <person name="Hegedus B."/>
            <person name="Baldrian P."/>
            <person name="Stursova M."/>
            <person name="Weitz H."/>
            <person name="Taylor A."/>
            <person name="Grigoriev I.V."/>
            <person name="Nagy L.G."/>
            <person name="Martin F."/>
            <person name="Kauserud H."/>
        </authorList>
    </citation>
    <scope>NUCLEOTIDE SEQUENCE</scope>
    <source>
        <strain evidence="2">CBHHK002</strain>
    </source>
</reference>
<keyword evidence="3" id="KW-1185">Reference proteome</keyword>
<protein>
    <recommendedName>
        <fullName evidence="1">CxC2-like cysteine cluster KDZ transposase-associated domain-containing protein</fullName>
    </recommendedName>
</protein>
<dbReference type="AlphaFoldDB" id="A0AAD7A6A3"/>
<feature type="domain" description="CxC2-like cysteine cluster KDZ transposase-associated" evidence="1">
    <location>
        <begin position="157"/>
        <end position="256"/>
    </location>
</feature>
<dbReference type="Pfam" id="PF18803">
    <property type="entry name" value="CxC2"/>
    <property type="match status" value="1"/>
</dbReference>
<organism evidence="2 3">
    <name type="scientific">Mycena albidolilacea</name>
    <dbReference type="NCBI Taxonomy" id="1033008"/>
    <lineage>
        <taxon>Eukaryota</taxon>
        <taxon>Fungi</taxon>
        <taxon>Dikarya</taxon>
        <taxon>Basidiomycota</taxon>
        <taxon>Agaricomycotina</taxon>
        <taxon>Agaricomycetes</taxon>
        <taxon>Agaricomycetidae</taxon>
        <taxon>Agaricales</taxon>
        <taxon>Marasmiineae</taxon>
        <taxon>Mycenaceae</taxon>
        <taxon>Mycena</taxon>
    </lineage>
</organism>
<dbReference type="InterPro" id="IPR041457">
    <property type="entry name" value="CxC2_KDZ-assoc"/>
</dbReference>
<dbReference type="EMBL" id="JARIHO010000014">
    <property type="protein sequence ID" value="KAJ7350495.1"/>
    <property type="molecule type" value="Genomic_DNA"/>
</dbReference>
<evidence type="ECO:0000259" key="1">
    <source>
        <dbReference type="Pfam" id="PF18803"/>
    </source>
</evidence>
<evidence type="ECO:0000313" key="2">
    <source>
        <dbReference type="EMBL" id="KAJ7350495.1"/>
    </source>
</evidence>
<name>A0AAD7A6A3_9AGAR</name>
<dbReference type="Pfam" id="PF18758">
    <property type="entry name" value="KDZ"/>
    <property type="match status" value="1"/>
</dbReference>
<comment type="caution">
    <text evidence="2">The sequence shown here is derived from an EMBL/GenBank/DDBJ whole genome shotgun (WGS) entry which is preliminary data.</text>
</comment>